<comment type="subunit">
    <text evidence="11">Component of the SRB8-11 complex, which itself associates with the Mediator complex.</text>
</comment>
<evidence type="ECO:0000256" key="3">
    <source>
        <dbReference type="ARBA" id="ARBA00019618"/>
    </source>
</evidence>
<evidence type="ECO:0000256" key="8">
    <source>
        <dbReference type="ARBA" id="ARBA00023242"/>
    </source>
</evidence>
<gene>
    <name evidence="15" type="ORF">LY90DRAFT_700601</name>
</gene>
<dbReference type="GO" id="GO:0016592">
    <property type="term" value="C:mediator complex"/>
    <property type="evidence" value="ECO:0007669"/>
    <property type="project" value="InterPro"/>
</dbReference>
<keyword evidence="8 11" id="KW-0539">Nucleus</keyword>
<feature type="region of interest" description="Disordered" evidence="12">
    <location>
        <begin position="1136"/>
        <end position="1159"/>
    </location>
</feature>
<dbReference type="InterPro" id="IPR051139">
    <property type="entry name" value="Mediator_complx_sub13"/>
</dbReference>
<keyword evidence="5 11" id="KW-0805">Transcription regulation</keyword>
<reference evidence="15 16" key="1">
    <citation type="submission" date="2016-08" db="EMBL/GenBank/DDBJ databases">
        <title>A Parts List for Fungal Cellulosomes Revealed by Comparative Genomics.</title>
        <authorList>
            <consortium name="DOE Joint Genome Institute"/>
            <person name="Haitjema C.H."/>
            <person name="Gilmore S.P."/>
            <person name="Henske J.K."/>
            <person name="Solomon K.V."/>
            <person name="De Groot R."/>
            <person name="Kuo A."/>
            <person name="Mondo S.J."/>
            <person name="Salamov A.A."/>
            <person name="Labutti K."/>
            <person name="Zhao Z."/>
            <person name="Chiniquy J."/>
            <person name="Barry K."/>
            <person name="Brewer H.M."/>
            <person name="Purvine S.O."/>
            <person name="Wright A.T."/>
            <person name="Boxma B."/>
            <person name="Van Alen T."/>
            <person name="Hackstein J.H."/>
            <person name="Baker S.E."/>
            <person name="Grigoriev I.V."/>
            <person name="O'Malley M.A."/>
        </authorList>
    </citation>
    <scope>NUCLEOTIDE SEQUENCE [LARGE SCALE GENOMIC DNA]</scope>
    <source>
        <strain evidence="15 16">G1</strain>
    </source>
</reference>
<evidence type="ECO:0000256" key="12">
    <source>
        <dbReference type="SAM" id="MobiDB-lite"/>
    </source>
</evidence>
<comment type="subcellular location">
    <subcellularLocation>
        <location evidence="1 11">Nucleus</location>
    </subcellularLocation>
</comment>
<dbReference type="Pfam" id="PF06333">
    <property type="entry name" value="Med13_C"/>
    <property type="match status" value="1"/>
</dbReference>
<dbReference type="PANTHER" id="PTHR48249:SF3">
    <property type="entry name" value="MEDIATOR OF RNA POLYMERASE II TRANSCRIPTION SUBUNIT 13"/>
    <property type="match status" value="1"/>
</dbReference>
<evidence type="ECO:0000256" key="1">
    <source>
        <dbReference type="ARBA" id="ARBA00004123"/>
    </source>
</evidence>
<evidence type="ECO:0000256" key="2">
    <source>
        <dbReference type="ARBA" id="ARBA00009354"/>
    </source>
</evidence>
<evidence type="ECO:0000256" key="5">
    <source>
        <dbReference type="ARBA" id="ARBA00023015"/>
    </source>
</evidence>
<feature type="domain" description="MID" evidence="14">
    <location>
        <begin position="733"/>
        <end position="931"/>
    </location>
</feature>
<accession>A0A1Y2E5Y8</accession>
<evidence type="ECO:0000313" key="15">
    <source>
        <dbReference type="EMBL" id="ORY66696.1"/>
    </source>
</evidence>
<dbReference type="EMBL" id="MCOG01000050">
    <property type="protein sequence ID" value="ORY66696.1"/>
    <property type="molecule type" value="Genomic_DNA"/>
</dbReference>
<dbReference type="STRING" id="1754190.A0A1Y2E5Y8"/>
<dbReference type="InterPro" id="IPR041285">
    <property type="entry name" value="MID_MedPIWI"/>
</dbReference>
<evidence type="ECO:0000259" key="14">
    <source>
        <dbReference type="Pfam" id="PF18296"/>
    </source>
</evidence>
<sequence>MNRHSNIFVLLSPNGIPAYLYSSEIQNSYEIEFILTEWSKCYGIPKEKLYYQDKNCNMPLVITVYIPELDCYINYPTRCIFIIDSKNSFNIGRRLCYNPRIYHQFNKFIWRDQSIHNDTLIFANVNNSIKYENNDIINQIDKINNTIKSKNISVEKIILNELIKEDKIINEIDNESMSVKNNNINGKTSNSNPNTPTNINKANTPYTTIENNTQVEDNYDMPGIFNESNFDDFGDWGTTGIEITDKDFDFFDDKPSQSKTMSDDFGLNGFLSDPIFDNKDINKQSSMDSLSQNTLTDIKMEEKNESNNILPTTLGAQDIGTPSSINININQTINSIHNSPEQISMSPINNIMSPQSVMPTSSPLVNVHSQNSISSASNEVINNSTNDINNSTFINNVSYNTNNSLNNGNNVASPIINEESVNDGDSAIPREWELKSSNYNYFENIIEKYHKGKWSYEPKLSSYIAKNNDINANNKTILHTDTDITTENKISIDFASAWKMLNIPDYNSISNIIEKSLNDMSLRQDLLCNNMNVKIKDRNNDDVSVNVEQEHINLYSVLDRISQKIFIDQYTGSLSSWNKSVSSSLSTITFSEENQLYDEYLIPSLVSKALNQLQVIFEDLFGSDNESKYNMKNIYVEGPLTIKQLYDSEHLQHAKYGKYQVKKKTKKNLDYVLEKLSTPNIIVENNNEWIELSSTSLRFWDKIGVLPYSGKKNISWFALCPTMKEYNGEPNINSDLINIVREWIQSLSYIYESSNFGTHTPGTLKSIKGIIPCLLEDNNINTNSHNNILAIENILNSYEKSISYFASIMGENIHGIIEEGEETTMSEIDECLNNDQKYIVLYLLSPFSSSDKTFIDDNEAKSINYRLCQMFVNSFLYKLALNTRLSIEKLKAKIILQIIPLDLIANNHSFDGYITIGLKDLVFTIYSKCRKLLQKNINVNNSEFLIFNDLYQPSYILSQSAIPIPYFSFEKFSRKNQLKNRINIMEPDRILHIAYINVDNRAIACMTDNIGELFEIIIVDDINERLNSISPLDYNKYTKQQIRFIKIWEKAMKLILFGCNFYWRIAIVKIGHVLQDEVNDWEFISSIYLGKLQHLYNRPALNIINNLNEYIYSVSVLGIYKNSTLQLFKEKIKTNGTNTNPLSRRDSEKLSSSQNSSQSIFKNSSKMDINDLNEIIINLSNSCYTYIHSVQRSPSFPSNPEIIWPLLSSKNNNSLKESLALPLSVGWMIYTPSMESKQVGINTKNFEILLLSHQHCNPGKSSKTCFPTWNPVIPTTPISMPNSPSNNSVNNSKNVNGINPPTLIKSNSISMKDINSPLSMASSSSSLSLNTTTSVPYNVILSDLIKQYFSLSFLEIHWSNLINTANGYASDDIRLPIHISSANRISKILKGFNF</sequence>
<keyword evidence="16" id="KW-1185">Reference proteome</keyword>
<evidence type="ECO:0000256" key="11">
    <source>
        <dbReference type="RuleBase" id="RU364134"/>
    </source>
</evidence>
<keyword evidence="7 11" id="KW-0804">Transcription</keyword>
<name>A0A1Y2E5Y8_9FUNG</name>
<feature type="non-terminal residue" evidence="15">
    <location>
        <position position="1"/>
    </location>
</feature>
<protein>
    <recommendedName>
        <fullName evidence="3 11">Mediator of RNA polymerase II transcription subunit 13</fullName>
    </recommendedName>
    <alternativeName>
        <fullName evidence="10 11">Mediator complex subunit 13</fullName>
    </alternativeName>
</protein>
<dbReference type="OrthoDB" id="2163547at2759"/>
<feature type="region of interest" description="Disordered" evidence="12">
    <location>
        <begin position="183"/>
        <end position="205"/>
    </location>
</feature>
<dbReference type="InterPro" id="IPR009401">
    <property type="entry name" value="Med13_C"/>
</dbReference>
<evidence type="ECO:0000256" key="10">
    <source>
        <dbReference type="ARBA" id="ARBA00032008"/>
    </source>
</evidence>
<organism evidence="15 16">
    <name type="scientific">Neocallimastix californiae</name>
    <dbReference type="NCBI Taxonomy" id="1754190"/>
    <lineage>
        <taxon>Eukaryota</taxon>
        <taxon>Fungi</taxon>
        <taxon>Fungi incertae sedis</taxon>
        <taxon>Chytridiomycota</taxon>
        <taxon>Chytridiomycota incertae sedis</taxon>
        <taxon>Neocallimastigomycetes</taxon>
        <taxon>Neocallimastigales</taxon>
        <taxon>Neocallimastigaceae</taxon>
        <taxon>Neocallimastix</taxon>
    </lineage>
</organism>
<keyword evidence="6 11" id="KW-0010">Activator</keyword>
<evidence type="ECO:0000256" key="4">
    <source>
        <dbReference type="ARBA" id="ARBA00022491"/>
    </source>
</evidence>
<dbReference type="Proteomes" id="UP000193920">
    <property type="component" value="Unassembled WGS sequence"/>
</dbReference>
<evidence type="ECO:0000256" key="9">
    <source>
        <dbReference type="ARBA" id="ARBA00025661"/>
    </source>
</evidence>
<evidence type="ECO:0000259" key="13">
    <source>
        <dbReference type="Pfam" id="PF06333"/>
    </source>
</evidence>
<proteinExistence type="inferred from homology"/>
<comment type="similarity">
    <text evidence="2 11">Belongs to the Mediator complex subunit 13 family.</text>
</comment>
<comment type="caution">
    <text evidence="15">The sequence shown here is derived from an EMBL/GenBank/DDBJ whole genome shotgun (WGS) entry which is preliminary data.</text>
</comment>
<dbReference type="PANTHER" id="PTHR48249">
    <property type="entry name" value="MEDIATOR OF RNA POLYMERASE II TRANSCRIPTION SUBUNIT 13"/>
    <property type="match status" value="1"/>
</dbReference>
<dbReference type="GO" id="GO:0003713">
    <property type="term" value="F:transcription coactivator activity"/>
    <property type="evidence" value="ECO:0007669"/>
    <property type="project" value="TreeGrafter"/>
</dbReference>
<dbReference type="Pfam" id="PF18296">
    <property type="entry name" value="MID_MedPIWI"/>
    <property type="match status" value="1"/>
</dbReference>
<keyword evidence="4 11" id="KW-0678">Repressor</keyword>
<evidence type="ECO:0000256" key="6">
    <source>
        <dbReference type="ARBA" id="ARBA00023159"/>
    </source>
</evidence>
<evidence type="ECO:0000256" key="7">
    <source>
        <dbReference type="ARBA" id="ARBA00023163"/>
    </source>
</evidence>
<feature type="domain" description="Mediator complex subunit Med13 C-terminal" evidence="13">
    <location>
        <begin position="979"/>
        <end position="1360"/>
    </location>
</feature>
<feature type="compositionally biased region" description="Low complexity" evidence="12">
    <location>
        <begin position="183"/>
        <end position="198"/>
    </location>
</feature>
<comment type="function">
    <text evidence="9 11">Component of the SRB8-11 complex. The SRB8-11 complex is a regulatory module of the Mediator complex which is itself involved in regulation of basal and activated RNA polymerase II-dependent transcription. The SRB8-11 complex may be involved in the transcriptional repression of a subset of genes regulated by Mediator. It may inhibit the association of the Mediator complex with RNA polymerase II to form the holoenzyme complex.</text>
</comment>
<dbReference type="GO" id="GO:0045944">
    <property type="term" value="P:positive regulation of transcription by RNA polymerase II"/>
    <property type="evidence" value="ECO:0007669"/>
    <property type="project" value="TreeGrafter"/>
</dbReference>
<evidence type="ECO:0000313" key="16">
    <source>
        <dbReference type="Proteomes" id="UP000193920"/>
    </source>
</evidence>